<evidence type="ECO:0000259" key="6">
    <source>
        <dbReference type="PROSITE" id="PS50949"/>
    </source>
</evidence>
<evidence type="ECO:0000313" key="8">
    <source>
        <dbReference type="Proteomes" id="UP000027318"/>
    </source>
</evidence>
<dbReference type="Gene3D" id="3.40.640.10">
    <property type="entry name" value="Type I PLP-dependent aspartate aminotransferase-like (Major domain)"/>
    <property type="match status" value="1"/>
</dbReference>
<feature type="domain" description="HTH gntR-type" evidence="6">
    <location>
        <begin position="48"/>
        <end position="116"/>
    </location>
</feature>
<protein>
    <submittedName>
        <fullName evidence="7">Transcriptional regulator, GntR family domain</fullName>
        <ecNumber evidence="7">2.6.1.1</ecNumber>
    </submittedName>
</protein>
<dbReference type="GO" id="GO:0003700">
    <property type="term" value="F:DNA-binding transcription factor activity"/>
    <property type="evidence" value="ECO:0007669"/>
    <property type="project" value="InterPro"/>
</dbReference>
<dbReference type="InterPro" id="IPR051446">
    <property type="entry name" value="HTH_trans_reg/aminotransferase"/>
</dbReference>
<evidence type="ECO:0000313" key="7">
    <source>
        <dbReference type="EMBL" id="KDE39547.1"/>
    </source>
</evidence>
<dbReference type="GO" id="GO:0030170">
    <property type="term" value="F:pyridoxal phosphate binding"/>
    <property type="evidence" value="ECO:0007669"/>
    <property type="project" value="InterPro"/>
</dbReference>
<evidence type="ECO:0000256" key="3">
    <source>
        <dbReference type="ARBA" id="ARBA00023015"/>
    </source>
</evidence>
<dbReference type="PROSITE" id="PS50949">
    <property type="entry name" value="HTH_GNTR"/>
    <property type="match status" value="1"/>
</dbReference>
<dbReference type="InterPro" id="IPR015424">
    <property type="entry name" value="PyrdxlP-dep_Trfase"/>
</dbReference>
<keyword evidence="7" id="KW-0808">Transferase</keyword>
<dbReference type="Gene3D" id="1.10.10.10">
    <property type="entry name" value="Winged helix-like DNA-binding domain superfamily/Winged helix DNA-binding domain"/>
    <property type="match status" value="1"/>
</dbReference>
<keyword evidence="7" id="KW-0032">Aminotransferase</keyword>
<name>A0A063Y4W5_9GAMM</name>
<dbReference type="EMBL" id="JMSZ01000030">
    <property type="protein sequence ID" value="KDE39547.1"/>
    <property type="molecule type" value="Genomic_DNA"/>
</dbReference>
<evidence type="ECO:0000256" key="1">
    <source>
        <dbReference type="ARBA" id="ARBA00005384"/>
    </source>
</evidence>
<evidence type="ECO:0000256" key="4">
    <source>
        <dbReference type="ARBA" id="ARBA00023125"/>
    </source>
</evidence>
<dbReference type="CDD" id="cd07377">
    <property type="entry name" value="WHTH_GntR"/>
    <property type="match status" value="1"/>
</dbReference>
<dbReference type="Pfam" id="PF00155">
    <property type="entry name" value="Aminotran_1_2"/>
    <property type="match status" value="1"/>
</dbReference>
<keyword evidence="2" id="KW-0663">Pyridoxal phosphate</keyword>
<comment type="caution">
    <text evidence="7">The sequence shown here is derived from an EMBL/GenBank/DDBJ whole genome shotgun (WGS) entry which is preliminary data.</text>
</comment>
<keyword evidence="4" id="KW-0238">DNA-binding</keyword>
<dbReference type="SUPFAM" id="SSF46785">
    <property type="entry name" value="Winged helix' DNA-binding domain"/>
    <property type="match status" value="1"/>
</dbReference>
<dbReference type="SUPFAM" id="SSF53383">
    <property type="entry name" value="PLP-dependent transferases"/>
    <property type="match status" value="1"/>
</dbReference>
<dbReference type="InterPro" id="IPR004839">
    <property type="entry name" value="Aminotransferase_I/II_large"/>
</dbReference>
<accession>A0A063Y4W5</accession>
<dbReference type="GO" id="GO:0003677">
    <property type="term" value="F:DNA binding"/>
    <property type="evidence" value="ECO:0007669"/>
    <property type="project" value="UniProtKB-KW"/>
</dbReference>
<keyword evidence="5" id="KW-0804">Transcription</keyword>
<dbReference type="Proteomes" id="UP000027318">
    <property type="component" value="Unassembled WGS sequence"/>
</dbReference>
<dbReference type="PANTHER" id="PTHR46577">
    <property type="entry name" value="HTH-TYPE TRANSCRIPTIONAL REGULATORY PROTEIN GABR"/>
    <property type="match status" value="1"/>
</dbReference>
<organism evidence="7 8">
    <name type="scientific">Nitrincola lacisaponensis</name>
    <dbReference type="NCBI Taxonomy" id="267850"/>
    <lineage>
        <taxon>Bacteria</taxon>
        <taxon>Pseudomonadati</taxon>
        <taxon>Pseudomonadota</taxon>
        <taxon>Gammaproteobacteria</taxon>
        <taxon>Oceanospirillales</taxon>
        <taxon>Oceanospirillaceae</taxon>
        <taxon>Nitrincola</taxon>
    </lineage>
</organism>
<evidence type="ECO:0000256" key="5">
    <source>
        <dbReference type="ARBA" id="ARBA00023163"/>
    </source>
</evidence>
<proteinExistence type="inferred from homology"/>
<dbReference type="InterPro" id="IPR015421">
    <property type="entry name" value="PyrdxlP-dep_Trfase_major"/>
</dbReference>
<dbReference type="Pfam" id="PF00392">
    <property type="entry name" value="GntR"/>
    <property type="match status" value="1"/>
</dbReference>
<dbReference type="InterPro" id="IPR000524">
    <property type="entry name" value="Tscrpt_reg_HTH_GntR"/>
</dbReference>
<dbReference type="InterPro" id="IPR036390">
    <property type="entry name" value="WH_DNA-bd_sf"/>
</dbReference>
<dbReference type="STRING" id="267850.ADINL_2001"/>
<dbReference type="PRINTS" id="PR00035">
    <property type="entry name" value="HTHGNTR"/>
</dbReference>
<dbReference type="EC" id="2.6.1.1" evidence="7"/>
<keyword evidence="8" id="KW-1185">Reference proteome</keyword>
<dbReference type="GO" id="GO:0004069">
    <property type="term" value="F:L-aspartate:2-oxoglutarate aminotransferase activity"/>
    <property type="evidence" value="ECO:0007669"/>
    <property type="project" value="UniProtKB-EC"/>
</dbReference>
<dbReference type="PATRIC" id="fig|267850.7.peg.1970"/>
<dbReference type="InterPro" id="IPR036388">
    <property type="entry name" value="WH-like_DNA-bd_sf"/>
</dbReference>
<dbReference type="PANTHER" id="PTHR46577:SF1">
    <property type="entry name" value="HTH-TYPE TRANSCRIPTIONAL REGULATORY PROTEIN GABR"/>
    <property type="match status" value="1"/>
</dbReference>
<keyword evidence="3" id="KW-0805">Transcription regulation</keyword>
<comment type="similarity">
    <text evidence="1">In the C-terminal section; belongs to the class-I pyridoxal-phosphate-dependent aminotransferase family.</text>
</comment>
<sequence length="512" mass="56241">MVVSFTVDKSQCRGLKWVVKDPISVKLIGPILTRLPLTPFNPLTHPGLPRYRQVFVWLQQAILAAELKSGEQLPATRELAHQLNVSRNTVKSAFELLQAEGYIEARQGAGSFVIDLPAHLLRHAPVTHSDALAQSSLPGLNHRLDALQAFRIPETRAPQRLQPAVPALDAFPLQQWKRCLGQSVSRHQLQHTPLAGDGLLREELVMHLASRRGIQVDASQLLITSGSQQALHLVAELLLCPNDRVLVESPGYPGTAAVMRAAGAKVESISWQLLQQGLPTGLKAACLCVTPSRNFPLGHTLTLQARLALLNWAEQQDCWIIEDDFDCEFATGQPITALYALSREQRVIYTGTFSRTMFPALRLGYLVLPPALVPGMLKLRGYQDGGLTRLSQHALGKFMAEGYYSRHLKKMRQLYQQRREALITAIAASPLSELPVIDAGGGMHLVQALPSGRADQALCQRLNQEGIGARPLSAYDPLNQQQGLILGFSADTADQIDDAVSHLGLVYRQTLC</sequence>
<dbReference type="AlphaFoldDB" id="A0A063Y4W5"/>
<gene>
    <name evidence="7" type="ORF">ADINL_2001</name>
</gene>
<dbReference type="SMART" id="SM00345">
    <property type="entry name" value="HTH_GNTR"/>
    <property type="match status" value="1"/>
</dbReference>
<reference evidence="7 8" key="1">
    <citation type="journal article" date="2005" name="Int. J. Syst. Evol. Microbiol.">
        <title>Nitrincola lacisaponensis gen. nov., sp. nov., a novel alkaliphilic bacterium isolated from an alkaline, saline lake.</title>
        <authorList>
            <person name="Dimitriu P.A."/>
            <person name="Shukla S.K."/>
            <person name="Conradt J."/>
            <person name="Marquez M.C."/>
            <person name="Ventosa A."/>
            <person name="Maglia A."/>
            <person name="Peyton B.M."/>
            <person name="Pinkart H.C."/>
            <person name="Mormile M.R."/>
        </authorList>
    </citation>
    <scope>NUCLEOTIDE SEQUENCE [LARGE SCALE GENOMIC DNA]</scope>
    <source>
        <strain evidence="7 8">4CA</strain>
    </source>
</reference>
<dbReference type="CDD" id="cd00609">
    <property type="entry name" value="AAT_like"/>
    <property type="match status" value="1"/>
</dbReference>
<evidence type="ECO:0000256" key="2">
    <source>
        <dbReference type="ARBA" id="ARBA00022898"/>
    </source>
</evidence>